<feature type="region of interest" description="Disordered" evidence="8">
    <location>
        <begin position="764"/>
        <end position="799"/>
    </location>
</feature>
<feature type="transmembrane region" description="Helical" evidence="9">
    <location>
        <begin position="313"/>
        <end position="332"/>
    </location>
</feature>
<dbReference type="AlphaFoldDB" id="A0AAD9Q9L2"/>
<gene>
    <name evidence="11" type="ORF">P5673_020719</name>
</gene>
<dbReference type="PANTHER" id="PTHR24198">
    <property type="entry name" value="ANKYRIN REPEAT AND PROTEIN KINASE DOMAIN-CONTAINING PROTEIN"/>
    <property type="match status" value="1"/>
</dbReference>
<keyword evidence="12" id="KW-1185">Reference proteome</keyword>
<feature type="compositionally biased region" description="Polar residues" evidence="8">
    <location>
        <begin position="764"/>
        <end position="777"/>
    </location>
</feature>
<evidence type="ECO:0000259" key="10">
    <source>
        <dbReference type="Pfam" id="PF00909"/>
    </source>
</evidence>
<feature type="repeat" description="ANK" evidence="7">
    <location>
        <begin position="543"/>
        <end position="575"/>
    </location>
</feature>
<feature type="transmembrane region" description="Helical" evidence="9">
    <location>
        <begin position="277"/>
        <end position="298"/>
    </location>
</feature>
<feature type="transmembrane region" description="Helical" evidence="9">
    <location>
        <begin position="83"/>
        <end position="104"/>
    </location>
</feature>
<dbReference type="SMART" id="SM00248">
    <property type="entry name" value="ANK"/>
    <property type="match status" value="6"/>
</dbReference>
<feature type="transmembrane region" description="Helical" evidence="9">
    <location>
        <begin position="27"/>
        <end position="46"/>
    </location>
</feature>
<dbReference type="SUPFAM" id="SSF111352">
    <property type="entry name" value="Ammonium transporter"/>
    <property type="match status" value="1"/>
</dbReference>
<comment type="subcellular location">
    <subcellularLocation>
        <location evidence="1">Membrane</location>
        <topology evidence="1">Multi-pass membrane protein</topology>
    </subcellularLocation>
</comment>
<dbReference type="Proteomes" id="UP001249851">
    <property type="component" value="Unassembled WGS sequence"/>
</dbReference>
<dbReference type="SUPFAM" id="SSF48403">
    <property type="entry name" value="Ankyrin repeat"/>
    <property type="match status" value="1"/>
</dbReference>
<reference evidence="11" key="1">
    <citation type="journal article" date="2023" name="G3 (Bethesda)">
        <title>Whole genome assembly and annotation of the endangered Caribbean coral Acropora cervicornis.</title>
        <authorList>
            <person name="Selwyn J.D."/>
            <person name="Vollmer S.V."/>
        </authorList>
    </citation>
    <scope>NUCLEOTIDE SEQUENCE</scope>
    <source>
        <strain evidence="11">K2</strain>
    </source>
</reference>
<feature type="transmembrane region" description="Helical" evidence="9">
    <location>
        <begin position="192"/>
        <end position="211"/>
    </location>
</feature>
<feature type="domain" description="Ammonium transporter AmtB-like" evidence="10">
    <location>
        <begin position="28"/>
        <end position="382"/>
    </location>
</feature>
<evidence type="ECO:0000256" key="9">
    <source>
        <dbReference type="SAM" id="Phobius"/>
    </source>
</evidence>
<dbReference type="InterPro" id="IPR036770">
    <property type="entry name" value="Ankyrin_rpt-contain_sf"/>
</dbReference>
<evidence type="ECO:0000313" key="12">
    <source>
        <dbReference type="Proteomes" id="UP001249851"/>
    </source>
</evidence>
<dbReference type="GO" id="GO:0016020">
    <property type="term" value="C:membrane"/>
    <property type="evidence" value="ECO:0007669"/>
    <property type="project" value="UniProtKB-SubCell"/>
</dbReference>
<keyword evidence="3" id="KW-0677">Repeat</keyword>
<dbReference type="PROSITE" id="PS50297">
    <property type="entry name" value="ANK_REP_REGION"/>
    <property type="match status" value="3"/>
</dbReference>
<feature type="transmembrane region" description="Helical" evidence="9">
    <location>
        <begin position="223"/>
        <end position="247"/>
    </location>
</feature>
<reference evidence="11" key="2">
    <citation type="journal article" date="2023" name="Science">
        <title>Genomic signatures of disease resistance in endangered staghorn corals.</title>
        <authorList>
            <person name="Vollmer S.V."/>
            <person name="Selwyn J.D."/>
            <person name="Despard B.A."/>
            <person name="Roesel C.L."/>
        </authorList>
    </citation>
    <scope>NUCLEOTIDE SEQUENCE</scope>
    <source>
        <strain evidence="11">K2</strain>
    </source>
</reference>
<keyword evidence="4 9" id="KW-1133">Transmembrane helix</keyword>
<dbReference type="InterPro" id="IPR002110">
    <property type="entry name" value="Ankyrin_rpt"/>
</dbReference>
<keyword evidence="2 9" id="KW-0812">Transmembrane</keyword>
<evidence type="ECO:0000256" key="2">
    <source>
        <dbReference type="ARBA" id="ARBA00022692"/>
    </source>
</evidence>
<dbReference type="Pfam" id="PF00909">
    <property type="entry name" value="Ammonium_transp"/>
    <property type="match status" value="1"/>
</dbReference>
<feature type="transmembrane region" description="Helical" evidence="9">
    <location>
        <begin position="111"/>
        <end position="131"/>
    </location>
</feature>
<dbReference type="PRINTS" id="PR01415">
    <property type="entry name" value="ANKYRIN"/>
</dbReference>
<dbReference type="Pfam" id="PF12796">
    <property type="entry name" value="Ank_2"/>
    <property type="match status" value="3"/>
</dbReference>
<feature type="transmembrane region" description="Helical" evidence="9">
    <location>
        <begin position="352"/>
        <end position="373"/>
    </location>
</feature>
<name>A0AAD9Q9L2_ACRCE</name>
<proteinExistence type="predicted"/>
<evidence type="ECO:0000256" key="5">
    <source>
        <dbReference type="ARBA" id="ARBA00023043"/>
    </source>
</evidence>
<dbReference type="GO" id="GO:0008519">
    <property type="term" value="F:ammonium channel activity"/>
    <property type="evidence" value="ECO:0007669"/>
    <property type="project" value="InterPro"/>
</dbReference>
<evidence type="ECO:0000256" key="7">
    <source>
        <dbReference type="PROSITE-ProRule" id="PRU00023"/>
    </source>
</evidence>
<accession>A0AAD9Q9L2</accession>
<sequence>MECSNPLDAAWLSVITVSVAFQGTINLLLLHALINFVVGSILWYFVGYSLSFGKSQKGLIGSLDDAFFLGFSDKNCSAHAQSIPAILFASFEMMLAILTPFLLLSAWVEQISILGALIIYLLWPLFVYYPLTHWIRGNGWLQDLFGIIDQSGSLTVHASTGLSALVLTRILSKEIHKDQVQKQQQSDEQKQIQNVYLIVGGVLTCLGWYLINIGSLHKFSNAAILSLINSHLSACTSSMSWVTILYLTTKHLKITLVLQGIMAGLVGISACSGSIEVWASLICGFLIGLISSVILWLVQKWQLSWISSSSHDITYINGIPGIIGAVTAGLFTKSSTDLETASGAFYSNGAQLGVQLLGVVTTVAWSLLCTYLLTWLIRLTVGFNGFDVNKLFAPLESSNDSVPFRLSKERKYLHHKLFQAVVEDDLLALNTLIKKQVDFGIQDFDKRTPLHVACSHGHLSCVKFLLRQPGVNVHVRDRWRASPLYEAVYFGHDQVVQSLLRHGASWSEDGIGDLLCIAVEKNDGEELQRLVSLGVNVNAANSGGGTALHVAASLGSRAVVQYLIDHRADINAVDSLGNTPLNYSDMHEHRAVSHLLEGLGSRRLSHHYSMSEICEVVNTGNLQMLRHMVHNGATICYRDSNKRTPLESLSAHLMNDAARTGDTKALKRLIPWTSHVNVADFDGQTPLHTAAMSGRLNVIKLLLKEGADATLVASANDHKAVEMELQKFHGLSEQILTEDFSSTCYSTRSPSRARDLKSHNAQYSYSNRNSMCSSENSVHVDSHRRTRDQGVSNTPHSSREILNLAEVRAPSEPKNLSSSRTSLIQSRVISNLNAQAREIAGGQPDYV</sequence>
<dbReference type="EMBL" id="JARQWQ010000051">
    <property type="protein sequence ID" value="KAK2557231.1"/>
    <property type="molecule type" value="Genomic_DNA"/>
</dbReference>
<dbReference type="PANTHER" id="PTHR24198:SF165">
    <property type="entry name" value="ANKYRIN REPEAT-CONTAINING PROTEIN-RELATED"/>
    <property type="match status" value="1"/>
</dbReference>
<evidence type="ECO:0000256" key="4">
    <source>
        <dbReference type="ARBA" id="ARBA00022989"/>
    </source>
</evidence>
<feature type="repeat" description="ANK" evidence="7">
    <location>
        <begin position="682"/>
        <end position="714"/>
    </location>
</feature>
<evidence type="ECO:0000256" key="1">
    <source>
        <dbReference type="ARBA" id="ARBA00004141"/>
    </source>
</evidence>
<evidence type="ECO:0000256" key="8">
    <source>
        <dbReference type="SAM" id="MobiDB-lite"/>
    </source>
</evidence>
<evidence type="ECO:0000313" key="11">
    <source>
        <dbReference type="EMBL" id="KAK2557231.1"/>
    </source>
</evidence>
<keyword evidence="5 7" id="KW-0040">ANK repeat</keyword>
<feature type="transmembrane region" description="Helical" evidence="9">
    <location>
        <begin position="254"/>
        <end position="271"/>
    </location>
</feature>
<evidence type="ECO:0000256" key="3">
    <source>
        <dbReference type="ARBA" id="ARBA00022737"/>
    </source>
</evidence>
<dbReference type="InterPro" id="IPR024041">
    <property type="entry name" value="NH4_transpt_AmtB-like_dom"/>
</dbReference>
<evidence type="ECO:0000256" key="6">
    <source>
        <dbReference type="ARBA" id="ARBA00023136"/>
    </source>
</evidence>
<dbReference type="Gene3D" id="1.25.40.20">
    <property type="entry name" value="Ankyrin repeat-containing domain"/>
    <property type="match status" value="2"/>
</dbReference>
<feature type="repeat" description="ANK" evidence="7">
    <location>
        <begin position="445"/>
        <end position="478"/>
    </location>
</feature>
<protein>
    <submittedName>
        <fullName evidence="11">Ammonium transporter 1</fullName>
    </submittedName>
</protein>
<organism evidence="11 12">
    <name type="scientific">Acropora cervicornis</name>
    <name type="common">Staghorn coral</name>
    <dbReference type="NCBI Taxonomy" id="6130"/>
    <lineage>
        <taxon>Eukaryota</taxon>
        <taxon>Metazoa</taxon>
        <taxon>Cnidaria</taxon>
        <taxon>Anthozoa</taxon>
        <taxon>Hexacorallia</taxon>
        <taxon>Scleractinia</taxon>
        <taxon>Astrocoeniina</taxon>
        <taxon>Acroporidae</taxon>
        <taxon>Acropora</taxon>
    </lineage>
</organism>
<keyword evidence="6 9" id="KW-0472">Membrane</keyword>
<dbReference type="InterPro" id="IPR029020">
    <property type="entry name" value="Ammonium/urea_transptr"/>
</dbReference>
<dbReference type="PROSITE" id="PS50088">
    <property type="entry name" value="ANK_REPEAT"/>
    <property type="match status" value="3"/>
</dbReference>
<comment type="caution">
    <text evidence="11">The sequence shown here is derived from an EMBL/GenBank/DDBJ whole genome shotgun (WGS) entry which is preliminary data.</text>
</comment>
<dbReference type="Gene3D" id="1.10.3430.10">
    <property type="entry name" value="Ammonium transporter AmtB like domains"/>
    <property type="match status" value="1"/>
</dbReference>